<keyword evidence="2" id="KW-1185">Reference proteome</keyword>
<gene>
    <name evidence="1" type="ORF">DM558_00510</name>
</gene>
<dbReference type="RefSeq" id="WP_127161567.1">
    <property type="nucleotide sequence ID" value="NZ_CP029822.1"/>
</dbReference>
<sequence length="111" mass="12006">MGTSLCKPVHNLKFSGQSQEALKRIKTQMSLYNLGAALLMSGTIHTILTKSSPTQIAYNVTTSDWDLLSKAAGDWPTAVKNIIAKEAATMEINTTGAESEFWGGLSSCLRR</sequence>
<proteinExistence type="predicted"/>
<dbReference type="Proteomes" id="UP000273143">
    <property type="component" value="Chromosome"/>
</dbReference>
<evidence type="ECO:0000313" key="1">
    <source>
        <dbReference type="EMBL" id="AZS49350.1"/>
    </source>
</evidence>
<evidence type="ECO:0000313" key="2">
    <source>
        <dbReference type="Proteomes" id="UP000273143"/>
    </source>
</evidence>
<accession>A0A3S9XAB0</accession>
<dbReference type="EMBL" id="CP029822">
    <property type="protein sequence ID" value="AZS49350.1"/>
    <property type="molecule type" value="Genomic_DNA"/>
</dbReference>
<reference evidence="2" key="1">
    <citation type="submission" date="2018-06" db="EMBL/GenBank/DDBJ databases">
        <title>Complete genome of Pseudomonas insecticola strain QZS01.</title>
        <authorList>
            <person name="Wang J."/>
            <person name="Su Q."/>
        </authorList>
    </citation>
    <scope>NUCLEOTIDE SEQUENCE [LARGE SCALE GENOMIC DNA]</scope>
    <source>
        <strain evidence="2">QZS01</strain>
    </source>
</reference>
<protein>
    <submittedName>
        <fullName evidence="1">Uncharacterized protein</fullName>
    </submittedName>
</protein>
<name>A0A3S9XAB0_9GAMM</name>
<dbReference type="AlphaFoldDB" id="A0A3S9XAB0"/>
<dbReference type="KEGG" id="emo:DM558_00510"/>
<organism evidence="1 2">
    <name type="scientific">Entomomonas moraniae</name>
    <dbReference type="NCBI Taxonomy" id="2213226"/>
    <lineage>
        <taxon>Bacteria</taxon>
        <taxon>Pseudomonadati</taxon>
        <taxon>Pseudomonadota</taxon>
        <taxon>Gammaproteobacteria</taxon>
        <taxon>Pseudomonadales</taxon>
        <taxon>Pseudomonadaceae</taxon>
        <taxon>Entomomonas</taxon>
    </lineage>
</organism>